<organism evidence="3 4">
    <name type="scientific">Pseudomonas weihenstephanensis</name>
    <dbReference type="NCBI Taxonomy" id="1608994"/>
    <lineage>
        <taxon>Bacteria</taxon>
        <taxon>Pseudomonadati</taxon>
        <taxon>Pseudomonadota</taxon>
        <taxon>Gammaproteobacteria</taxon>
        <taxon>Pseudomonadales</taxon>
        <taxon>Pseudomonadaceae</taxon>
        <taxon>Pseudomonas</taxon>
    </lineage>
</organism>
<proteinExistence type="predicted"/>
<sequence length="1203" mass="135077">MPNSSAIKKTRLLNPWALGVVATAVGGLLWMTFQQESVFRPDERQPDEVSANYAELLLTAHPQDDALRIKLLDLLMTLGDYPRARKHLNQWPHPNTTVAQLYALHLDALDLPQGGDQAARTALVERLSLLDRSQLTVPALERMADLLLVLQAPALAGQCYAELASRDPEQRLKWLSAAAQWLMAGEQPGRAADLYLQLAAVSSAPEQHKRYLRQAFDALIAADRGGEAAVLLSKAVALLNDPQSDPQWLEHGVETAIAHDQLHEAETLIQQWRTLQPGNREALRKEFKLRLAFGDQEGAWAVGQELLQSETGDAAFLAQMAQLGEWKGDTYQALDYWMAYLELQDDPTAYEHAWRLSIQLFDFDHGIPLLTRLLETRRLSDGELDALVFAHEQRGTPQLAEAVLRASLQKYPKQRLAWMRLSQNLENTEQYPAKTRVMQDMARHFPITVAERVDWASTHLRFFDNQGAWQVLDIDNQHIDDAEYWDLRAALAWELERDDDLQPALERLLAIKGSLSYGEEEQLANLYRKRDPVKALALMVASWHTTHNPQRLVVALQVAQELQDWAQVSALLDSAKAWPKADAQEQVLAARAGLAVHEKRFADAERLLKQGLARYNDDNLFRERLLWLYIDQGRTADMAPLLQQWRARARNDNLLWLPFASASQMVGRTRESLAWYRLYLKANPQDWLVQAGYADALEAAGSLEAAQRLRLKLTRTADLQPGVESTQRYAMWLRLLASSYSSRLAQSQALQWQDGSPAMLQLWFERLLARLDETNQGAQKNDWLAWARRQGLKVDRFELIQQALRDRNRDMLKQLLASGELDPAQQVEALSQLGQGARALGVSLSALGDQQPAVIGEQLRRQAVEMLDRTPQGIQLAWEGKDFGGLDVSGPQLTVARHLNDDWYASLVLGQGRYNSDQLRDGELGQERNALLTLQRQLDNGRYSLIADISTRKDHNRNGLGLSRAWQLSATDEIETGVDWHRQSDDTGLMRALGQHDGVWLKGQHGFSARDQLSWTLSHNRFSTRAGDALGSGQEAKLEFAHTLEFEGPNWVVRAGADYQRNALKSGELNDLNAFLKPVYEQEPVEDDDGRVIGAQAVDVTAPLTASDLLQARYGQVYVGSSWRRGMPGALNRTQPQYTWLVDVTAGWQWVDKTFNYGIDTGIGMVLLGDDELALKVGYQSSPQGGAGAGGTLGVSYGLRFGR</sequence>
<dbReference type="EMBL" id="JYLF01000007">
    <property type="protein sequence ID" value="KMN12653.1"/>
    <property type="molecule type" value="Genomic_DNA"/>
</dbReference>
<keyword evidence="1" id="KW-0812">Transmembrane</keyword>
<keyword evidence="1" id="KW-0472">Membrane</keyword>
<feature type="transmembrane region" description="Helical" evidence="1">
    <location>
        <begin position="12"/>
        <end position="33"/>
    </location>
</feature>
<dbReference type="Pfam" id="PF13429">
    <property type="entry name" value="TPR_15"/>
    <property type="match status" value="1"/>
</dbReference>
<dbReference type="AlphaFoldDB" id="A0A0J6IK05"/>
<evidence type="ECO:0000256" key="1">
    <source>
        <dbReference type="SAM" id="Phobius"/>
    </source>
</evidence>
<dbReference type="Gene3D" id="1.25.40.10">
    <property type="entry name" value="Tetratricopeptide repeat domain"/>
    <property type="match status" value="2"/>
</dbReference>
<comment type="caution">
    <text evidence="3">The sequence shown here is derived from an EMBL/GenBank/DDBJ whole genome shotgun (WGS) entry which is preliminary data.</text>
</comment>
<feature type="domain" description="PelB C-terminal" evidence="2">
    <location>
        <begin position="869"/>
        <end position="1200"/>
    </location>
</feature>
<dbReference type="InterPro" id="IPR057306">
    <property type="entry name" value="B-barrel_PelB_C"/>
</dbReference>
<reference evidence="3 4" key="1">
    <citation type="submission" date="2015-02" db="EMBL/GenBank/DDBJ databases">
        <title>Pseudomonas helleri sp. nov. and Pseudomonas weihenstephanensis sp. nov., isolated from raw cows milk.</title>
        <authorList>
            <person name="von Neubeck M."/>
            <person name="Huptas C."/>
            <person name="Wenning M."/>
            <person name="Scherer S."/>
        </authorList>
    </citation>
    <scope>NUCLEOTIDE SEQUENCE [LARGE SCALE GENOMIC DNA]</scope>
    <source>
        <strain evidence="3 4">DSM 29166</strain>
    </source>
</reference>
<dbReference type="Proteomes" id="UP000036325">
    <property type="component" value="Unassembled WGS sequence"/>
</dbReference>
<evidence type="ECO:0000259" key="2">
    <source>
        <dbReference type="Pfam" id="PF24604"/>
    </source>
</evidence>
<dbReference type="SUPFAM" id="SSF48452">
    <property type="entry name" value="TPR-like"/>
    <property type="match status" value="2"/>
</dbReference>
<dbReference type="SUPFAM" id="SSF144059">
    <property type="entry name" value="ImpE-like"/>
    <property type="match status" value="1"/>
</dbReference>
<dbReference type="OrthoDB" id="8565469at2"/>
<evidence type="ECO:0000313" key="4">
    <source>
        <dbReference type="Proteomes" id="UP000036325"/>
    </source>
</evidence>
<keyword evidence="1" id="KW-1133">Transmembrane helix</keyword>
<dbReference type="Pfam" id="PF24604">
    <property type="entry name" value="B-barrel_PelB_C"/>
    <property type="match status" value="1"/>
</dbReference>
<dbReference type="Pfam" id="PF13428">
    <property type="entry name" value="TPR_14"/>
    <property type="match status" value="1"/>
</dbReference>
<protein>
    <submittedName>
        <fullName evidence="3">Biofilm formation protein PelB</fullName>
    </submittedName>
</protein>
<accession>A0A0J6IK05</accession>
<evidence type="ECO:0000313" key="3">
    <source>
        <dbReference type="EMBL" id="KMN12653.1"/>
    </source>
</evidence>
<dbReference type="RefSeq" id="WP_048365430.1">
    <property type="nucleotide sequence ID" value="NZ_JYLF01000007.1"/>
</dbReference>
<dbReference type="PATRIC" id="fig|1608994.3.peg.4023"/>
<dbReference type="InterPro" id="IPR011990">
    <property type="entry name" value="TPR-like_helical_dom_sf"/>
</dbReference>
<dbReference type="STRING" id="1608994.TU86_16710"/>
<gene>
    <name evidence="3" type="ORF">TU86_16710</name>
</gene>
<name>A0A0J6IK05_9PSED</name>